<comment type="cofactor">
    <cofactor evidence="1">
        <name>[4Fe-4S] cluster</name>
        <dbReference type="ChEBI" id="CHEBI:49883"/>
    </cofactor>
</comment>
<dbReference type="PANTHER" id="PTHR11228">
    <property type="entry name" value="RADICAL SAM DOMAIN PROTEIN"/>
    <property type="match status" value="1"/>
</dbReference>
<sequence length="398" mass="46097">MLMSDEEFMRLYGPRFEAALAEARRYVDDPAILRREVDAQAALADRSRLMVPKPDQFTYRMMNYRGFTRFPERLKNNILARDESRSEECLSLPFMMDVEPVSRCNFRCIMCATVKREGKPKPDLSLEDFKRFMDRNPQLMEVKIQGVGEPLLNRDLFGMIEYATARDTWVRTTVNGSLLHVDDNFKRLVDSGIGEVQTSFDGATKEVFEHIRAGADFDQIVKNLTALNAYVAGKDRDHTRMWVLLQSNNRHQLLDFIRMAARMGFRRMTYSVVLTGWGEENSFSDLKVRPFTEQEESRILELAEREGVEVSVWNCTDRFRIGNPATLCPVPFSRAFIGSDLRILPCGTIGHYDDVNFGHALAFRETWNSPTYRQFRRAHLEGRIPSFCRECYSLEEGL</sequence>
<organism evidence="9 10">
    <name type="scientific">Fundidesulfovibrio magnetotacticus</name>
    <dbReference type="NCBI Taxonomy" id="2730080"/>
    <lineage>
        <taxon>Bacteria</taxon>
        <taxon>Pseudomonadati</taxon>
        <taxon>Thermodesulfobacteriota</taxon>
        <taxon>Desulfovibrionia</taxon>
        <taxon>Desulfovibrionales</taxon>
        <taxon>Desulfovibrionaceae</taxon>
        <taxon>Fundidesulfovibrio</taxon>
    </lineage>
</organism>
<evidence type="ECO:0000256" key="5">
    <source>
        <dbReference type="ARBA" id="ARBA00023004"/>
    </source>
</evidence>
<dbReference type="GO" id="GO:0046872">
    <property type="term" value="F:metal ion binding"/>
    <property type="evidence" value="ECO:0007669"/>
    <property type="project" value="UniProtKB-KW"/>
</dbReference>
<dbReference type="AlphaFoldDB" id="A0A6V8LVH7"/>
<dbReference type="InterPro" id="IPR007197">
    <property type="entry name" value="rSAM"/>
</dbReference>
<keyword evidence="2" id="KW-0004">4Fe-4S</keyword>
<dbReference type="SUPFAM" id="SSF102114">
    <property type="entry name" value="Radical SAM enzymes"/>
    <property type="match status" value="1"/>
</dbReference>
<feature type="domain" description="4Fe4S-binding SPASM" evidence="8">
    <location>
        <begin position="328"/>
        <end position="392"/>
    </location>
</feature>
<keyword evidence="3" id="KW-0949">S-adenosyl-L-methionine</keyword>
<dbReference type="Proteomes" id="UP000494245">
    <property type="component" value="Unassembled WGS sequence"/>
</dbReference>
<reference evidence="9 10" key="2">
    <citation type="submission" date="2020-05" db="EMBL/GenBank/DDBJ databases">
        <title>Draft genome sequence of Desulfovibrio sp. strainFSS-1.</title>
        <authorList>
            <person name="Shimoshige H."/>
            <person name="Kobayashi H."/>
            <person name="Maekawa T."/>
        </authorList>
    </citation>
    <scope>NUCLEOTIDE SEQUENCE [LARGE SCALE GENOMIC DNA]</scope>
    <source>
        <strain evidence="9 10">SIID29052-01</strain>
    </source>
</reference>
<dbReference type="InterPro" id="IPR013785">
    <property type="entry name" value="Aldolase_TIM"/>
</dbReference>
<comment type="caution">
    <text evidence="9">The sequence shown here is derived from an EMBL/GenBank/DDBJ whole genome shotgun (WGS) entry which is preliminary data.</text>
</comment>
<dbReference type="InterPro" id="IPR058240">
    <property type="entry name" value="rSAM_sf"/>
</dbReference>
<evidence type="ECO:0000256" key="6">
    <source>
        <dbReference type="ARBA" id="ARBA00023014"/>
    </source>
</evidence>
<dbReference type="Pfam" id="PF13186">
    <property type="entry name" value="SPASM"/>
    <property type="match status" value="1"/>
</dbReference>
<dbReference type="Gene3D" id="3.20.20.70">
    <property type="entry name" value="Aldolase class I"/>
    <property type="match status" value="1"/>
</dbReference>
<dbReference type="GO" id="GO:0016740">
    <property type="term" value="F:transferase activity"/>
    <property type="evidence" value="ECO:0007669"/>
    <property type="project" value="UniProtKB-KW"/>
</dbReference>
<dbReference type="EC" id="2.-.-.-" evidence="9"/>
<dbReference type="InterPro" id="IPR023885">
    <property type="entry name" value="4Fe4S-binding_SPASM_dom"/>
</dbReference>
<reference evidence="9 10" key="1">
    <citation type="submission" date="2020-04" db="EMBL/GenBank/DDBJ databases">
        <authorList>
            <consortium name="Desulfovibrio sp. FSS-1 genome sequencing consortium"/>
            <person name="Shimoshige H."/>
            <person name="Kobayashi H."/>
            <person name="Maekawa T."/>
        </authorList>
    </citation>
    <scope>NUCLEOTIDE SEQUENCE [LARGE SCALE GENOMIC DNA]</scope>
    <source>
        <strain evidence="9 10">SIID29052-01</strain>
    </source>
</reference>
<feature type="domain" description="Radical SAM core" evidence="7">
    <location>
        <begin position="99"/>
        <end position="259"/>
    </location>
</feature>
<accession>A0A6V8LVH7</accession>
<keyword evidence="6" id="KW-0411">Iron-sulfur</keyword>
<evidence type="ECO:0000256" key="3">
    <source>
        <dbReference type="ARBA" id="ARBA00022691"/>
    </source>
</evidence>
<keyword evidence="10" id="KW-1185">Reference proteome</keyword>
<evidence type="ECO:0000256" key="1">
    <source>
        <dbReference type="ARBA" id="ARBA00001966"/>
    </source>
</evidence>
<dbReference type="InterPro" id="IPR034391">
    <property type="entry name" value="AdoMet-like_SPASM_containing"/>
</dbReference>
<evidence type="ECO:0000259" key="8">
    <source>
        <dbReference type="Pfam" id="PF13186"/>
    </source>
</evidence>
<dbReference type="SFLD" id="SFLDS00029">
    <property type="entry name" value="Radical_SAM"/>
    <property type="match status" value="1"/>
</dbReference>
<evidence type="ECO:0000313" key="10">
    <source>
        <dbReference type="Proteomes" id="UP000494245"/>
    </source>
</evidence>
<dbReference type="CDD" id="cd21109">
    <property type="entry name" value="SPASM"/>
    <property type="match status" value="1"/>
</dbReference>
<evidence type="ECO:0000259" key="7">
    <source>
        <dbReference type="Pfam" id="PF04055"/>
    </source>
</evidence>
<evidence type="ECO:0000313" key="9">
    <source>
        <dbReference type="EMBL" id="GFK94950.1"/>
    </source>
</evidence>
<keyword evidence="5" id="KW-0408">Iron</keyword>
<protein>
    <submittedName>
        <fullName evidence="9">Mycofactocin radical SAM maturase MftC</fullName>
        <ecNumber evidence="9">2.-.-.-</ecNumber>
    </submittedName>
</protein>
<dbReference type="SFLD" id="SFLDG01067">
    <property type="entry name" value="SPASM/twitch_domain_containing"/>
    <property type="match status" value="1"/>
</dbReference>
<dbReference type="Pfam" id="PF04055">
    <property type="entry name" value="Radical_SAM"/>
    <property type="match status" value="1"/>
</dbReference>
<keyword evidence="9" id="KW-0808">Transferase</keyword>
<name>A0A6V8LVH7_9BACT</name>
<proteinExistence type="predicted"/>
<dbReference type="PANTHER" id="PTHR11228:SF7">
    <property type="entry name" value="PQQA PEPTIDE CYCLASE"/>
    <property type="match status" value="1"/>
</dbReference>
<dbReference type="GO" id="GO:0051536">
    <property type="term" value="F:iron-sulfur cluster binding"/>
    <property type="evidence" value="ECO:0007669"/>
    <property type="project" value="UniProtKB-KW"/>
</dbReference>
<keyword evidence="4" id="KW-0479">Metal-binding</keyword>
<dbReference type="CDD" id="cd01335">
    <property type="entry name" value="Radical_SAM"/>
    <property type="match status" value="1"/>
</dbReference>
<dbReference type="InterPro" id="IPR050377">
    <property type="entry name" value="Radical_SAM_PqqE_MftC-like"/>
</dbReference>
<gene>
    <name evidence="9" type="primary">mftC_4</name>
    <name evidence="9" type="ORF">NNJEOMEG_02798</name>
</gene>
<dbReference type="SFLD" id="SFLDG01387">
    <property type="entry name" value="BtrN-like_SPASM_domain_contain"/>
    <property type="match status" value="1"/>
</dbReference>
<dbReference type="EMBL" id="BLTE01000013">
    <property type="protein sequence ID" value="GFK94950.1"/>
    <property type="molecule type" value="Genomic_DNA"/>
</dbReference>
<evidence type="ECO:0000256" key="4">
    <source>
        <dbReference type="ARBA" id="ARBA00022723"/>
    </source>
</evidence>
<evidence type="ECO:0000256" key="2">
    <source>
        <dbReference type="ARBA" id="ARBA00022485"/>
    </source>
</evidence>